<reference evidence="1" key="1">
    <citation type="submission" date="2020-11" db="EMBL/GenBank/DDBJ databases">
        <authorList>
            <consortium name="DOE Joint Genome Institute"/>
            <person name="Ahrendt S."/>
            <person name="Riley R."/>
            <person name="Andreopoulos W."/>
            <person name="Labutti K."/>
            <person name="Pangilinan J."/>
            <person name="Ruiz-Duenas F.J."/>
            <person name="Barrasa J.M."/>
            <person name="Sanchez-Garcia M."/>
            <person name="Camarero S."/>
            <person name="Miyauchi S."/>
            <person name="Serrano A."/>
            <person name="Linde D."/>
            <person name="Babiker R."/>
            <person name="Drula E."/>
            <person name="Ayuso-Fernandez I."/>
            <person name="Pacheco R."/>
            <person name="Padilla G."/>
            <person name="Ferreira P."/>
            <person name="Barriuso J."/>
            <person name="Kellner H."/>
            <person name="Castanera R."/>
            <person name="Alfaro M."/>
            <person name="Ramirez L."/>
            <person name="Pisabarro A.G."/>
            <person name="Kuo A."/>
            <person name="Tritt A."/>
            <person name="Lipzen A."/>
            <person name="He G."/>
            <person name="Yan M."/>
            <person name="Ng V."/>
            <person name="Cullen D."/>
            <person name="Martin F."/>
            <person name="Rosso M.-N."/>
            <person name="Henrissat B."/>
            <person name="Hibbett D."/>
            <person name="Martinez A.T."/>
            <person name="Grigoriev I.V."/>
        </authorList>
    </citation>
    <scope>NUCLEOTIDE SEQUENCE</scope>
    <source>
        <strain evidence="1">CBS 506.95</strain>
    </source>
</reference>
<name>A0A9P6EPQ8_9AGAR</name>
<organism evidence="1 2">
    <name type="scientific">Crepidotus variabilis</name>
    <dbReference type="NCBI Taxonomy" id="179855"/>
    <lineage>
        <taxon>Eukaryota</taxon>
        <taxon>Fungi</taxon>
        <taxon>Dikarya</taxon>
        <taxon>Basidiomycota</taxon>
        <taxon>Agaricomycotina</taxon>
        <taxon>Agaricomycetes</taxon>
        <taxon>Agaricomycetidae</taxon>
        <taxon>Agaricales</taxon>
        <taxon>Agaricineae</taxon>
        <taxon>Crepidotaceae</taxon>
        <taxon>Crepidotus</taxon>
    </lineage>
</organism>
<protein>
    <submittedName>
        <fullName evidence="1">Uncharacterized protein</fullName>
    </submittedName>
</protein>
<sequence>MPTENCTVACCLPYLCCLCLYSLMSFQICRRYSTCFLVVITFAEQNHFDTRP</sequence>
<evidence type="ECO:0000313" key="2">
    <source>
        <dbReference type="Proteomes" id="UP000807306"/>
    </source>
</evidence>
<evidence type="ECO:0000313" key="1">
    <source>
        <dbReference type="EMBL" id="KAF9532647.1"/>
    </source>
</evidence>
<gene>
    <name evidence="1" type="ORF">CPB83DRAFT_847123</name>
</gene>
<proteinExistence type="predicted"/>
<dbReference type="EMBL" id="MU157831">
    <property type="protein sequence ID" value="KAF9532647.1"/>
    <property type="molecule type" value="Genomic_DNA"/>
</dbReference>
<accession>A0A9P6EPQ8</accession>
<keyword evidence="2" id="KW-1185">Reference proteome</keyword>
<dbReference type="Proteomes" id="UP000807306">
    <property type="component" value="Unassembled WGS sequence"/>
</dbReference>
<comment type="caution">
    <text evidence="1">The sequence shown here is derived from an EMBL/GenBank/DDBJ whole genome shotgun (WGS) entry which is preliminary data.</text>
</comment>
<dbReference type="AlphaFoldDB" id="A0A9P6EPQ8"/>